<reference evidence="2" key="1">
    <citation type="journal article" date="2019" name="bioRxiv">
        <title>The Genome of the Zebra Mussel, Dreissena polymorpha: A Resource for Invasive Species Research.</title>
        <authorList>
            <person name="McCartney M.A."/>
            <person name="Auch B."/>
            <person name="Kono T."/>
            <person name="Mallez S."/>
            <person name="Zhang Y."/>
            <person name="Obille A."/>
            <person name="Becker A."/>
            <person name="Abrahante J.E."/>
            <person name="Garbe J."/>
            <person name="Badalamenti J.P."/>
            <person name="Herman A."/>
            <person name="Mangelson H."/>
            <person name="Liachko I."/>
            <person name="Sullivan S."/>
            <person name="Sone E.D."/>
            <person name="Koren S."/>
            <person name="Silverstein K.A.T."/>
            <person name="Beckman K.B."/>
            <person name="Gohl D.M."/>
        </authorList>
    </citation>
    <scope>NUCLEOTIDE SEQUENCE</scope>
    <source>
        <strain evidence="2">Duluth1</strain>
        <tissue evidence="2">Whole animal</tissue>
    </source>
</reference>
<dbReference type="CDD" id="cd22827">
    <property type="entry name" value="Gal_Rha_Lectin_SUL-I-like"/>
    <property type="match status" value="1"/>
</dbReference>
<comment type="caution">
    <text evidence="2">The sequence shown here is derived from an EMBL/GenBank/DDBJ whole genome shotgun (WGS) entry which is preliminary data.</text>
</comment>
<dbReference type="AlphaFoldDB" id="A0A9D4JMK5"/>
<proteinExistence type="predicted"/>
<organism evidence="2 3">
    <name type="scientific">Dreissena polymorpha</name>
    <name type="common">Zebra mussel</name>
    <name type="synonym">Mytilus polymorpha</name>
    <dbReference type="NCBI Taxonomy" id="45954"/>
    <lineage>
        <taxon>Eukaryota</taxon>
        <taxon>Metazoa</taxon>
        <taxon>Spiralia</taxon>
        <taxon>Lophotrochozoa</taxon>
        <taxon>Mollusca</taxon>
        <taxon>Bivalvia</taxon>
        <taxon>Autobranchia</taxon>
        <taxon>Heteroconchia</taxon>
        <taxon>Euheterodonta</taxon>
        <taxon>Imparidentia</taxon>
        <taxon>Neoheterodontei</taxon>
        <taxon>Myida</taxon>
        <taxon>Dreissenoidea</taxon>
        <taxon>Dreissenidae</taxon>
        <taxon>Dreissena</taxon>
    </lineage>
</organism>
<reference evidence="2" key="2">
    <citation type="submission" date="2020-11" db="EMBL/GenBank/DDBJ databases">
        <authorList>
            <person name="McCartney M.A."/>
            <person name="Auch B."/>
            <person name="Kono T."/>
            <person name="Mallez S."/>
            <person name="Becker A."/>
            <person name="Gohl D.M."/>
            <person name="Silverstein K.A.T."/>
            <person name="Koren S."/>
            <person name="Bechman K.B."/>
            <person name="Herman A."/>
            <person name="Abrahante J.E."/>
            <person name="Garbe J."/>
        </authorList>
    </citation>
    <scope>NUCLEOTIDE SEQUENCE</scope>
    <source>
        <strain evidence="2">Duluth1</strain>
        <tissue evidence="2">Whole animal</tissue>
    </source>
</reference>
<dbReference type="PANTHER" id="PTHR46780">
    <property type="entry name" value="PROTEIN EVA-1"/>
    <property type="match status" value="1"/>
</dbReference>
<evidence type="ECO:0000259" key="1">
    <source>
        <dbReference type="PROSITE" id="PS50228"/>
    </source>
</evidence>
<sequence length="174" mass="19278">MVLNVTRDVMCAQSFQEIGSCPSGSPLLTVFNDRKLQCAWRCQNNADCLSFRIVNGACHLLSDLSITSNDVLNVHEKCYAKTDIFVCEGKMVTLTCSGAKKVQIGWAMYGEDQGARHCSKTNTKTVRCHAENAMETVQNLCENRSSCELKASNAVFGDPCKGVYKYLHVKYTCL</sequence>
<dbReference type="PROSITE" id="PS50228">
    <property type="entry name" value="SUEL_LECTIN"/>
    <property type="match status" value="1"/>
</dbReference>
<dbReference type="Proteomes" id="UP000828390">
    <property type="component" value="Unassembled WGS sequence"/>
</dbReference>
<evidence type="ECO:0000313" key="3">
    <source>
        <dbReference type="Proteomes" id="UP000828390"/>
    </source>
</evidence>
<feature type="domain" description="SUEL-type lectin" evidence="1">
    <location>
        <begin position="86"/>
        <end position="174"/>
    </location>
</feature>
<dbReference type="InterPro" id="IPR043159">
    <property type="entry name" value="Lectin_gal-bd_sf"/>
</dbReference>
<dbReference type="Pfam" id="PF02140">
    <property type="entry name" value="SUEL_Lectin"/>
    <property type="match status" value="1"/>
</dbReference>
<evidence type="ECO:0000313" key="2">
    <source>
        <dbReference type="EMBL" id="KAH3817640.1"/>
    </source>
</evidence>
<gene>
    <name evidence="2" type="ORF">DPMN_119194</name>
</gene>
<dbReference type="Gene3D" id="2.60.120.740">
    <property type="match status" value="1"/>
</dbReference>
<keyword evidence="3" id="KW-1185">Reference proteome</keyword>
<accession>A0A9D4JMK5</accession>
<protein>
    <recommendedName>
        <fullName evidence="1">SUEL-type lectin domain-containing protein</fullName>
    </recommendedName>
</protein>
<name>A0A9D4JMK5_DREPO</name>
<dbReference type="GO" id="GO:0030246">
    <property type="term" value="F:carbohydrate binding"/>
    <property type="evidence" value="ECO:0007669"/>
    <property type="project" value="InterPro"/>
</dbReference>
<dbReference type="EMBL" id="JAIWYP010000005">
    <property type="protein sequence ID" value="KAH3817640.1"/>
    <property type="molecule type" value="Genomic_DNA"/>
</dbReference>
<dbReference type="InterPro" id="IPR000922">
    <property type="entry name" value="Lectin_gal-bd_dom"/>
</dbReference>